<dbReference type="RefSeq" id="WP_012304756.1">
    <property type="nucleotide sequence ID" value="NZ_CP009792.1"/>
</dbReference>
<name>A0A0H3B735_YERPY</name>
<accession>A0A0H3B735</accession>
<gene>
    <name evidence="1" type="ordered locus">YPK_4124</name>
</gene>
<dbReference type="AlphaFoldDB" id="A0A0H3B735"/>
<protein>
    <submittedName>
        <fullName evidence="1">Uncharacterized protein</fullName>
    </submittedName>
</protein>
<proteinExistence type="predicted"/>
<organism evidence="1">
    <name type="scientific">Yersinia pseudotuberculosis serotype O:3 (strain YPIII)</name>
    <dbReference type="NCBI Taxonomy" id="502800"/>
    <lineage>
        <taxon>Bacteria</taxon>
        <taxon>Pseudomonadati</taxon>
        <taxon>Pseudomonadota</taxon>
        <taxon>Gammaproteobacteria</taxon>
        <taxon>Enterobacterales</taxon>
        <taxon>Yersiniaceae</taxon>
        <taxon>Yersinia</taxon>
    </lineage>
</organism>
<evidence type="ECO:0000313" key="1">
    <source>
        <dbReference type="EMBL" id="ACA70383.1"/>
    </source>
</evidence>
<sequence length="46" mass="5050">MVKQVVAANTGTTNRFIANTTSLYVVVLNVYRYRAACNSAHSKTSK</sequence>
<dbReference type="KEGG" id="ypy:YPK_4124"/>
<dbReference type="EMBL" id="CP000950">
    <property type="protein sequence ID" value="ACA70383.1"/>
    <property type="molecule type" value="Genomic_DNA"/>
</dbReference>
<reference evidence="1" key="1">
    <citation type="submission" date="2008-02" db="EMBL/GenBank/DDBJ databases">
        <title>Complete sequence of Yersinia pseudotuberculosis YPIII.</title>
        <authorList>
            <consortium name="US DOE Joint Genome Institute"/>
            <person name="Challacombe J.F."/>
            <person name="Bruce D."/>
            <person name="Detter J.C."/>
            <person name="Green L."/>
            <person name="Land M."/>
            <person name="Munk C."/>
            <person name="Lindler L.E."/>
            <person name="Nikolich M.P."/>
            <person name="Brettin T."/>
        </authorList>
    </citation>
    <scope>NUCLEOTIDE SEQUENCE</scope>
    <source>
        <strain evidence="1">YPIII</strain>
    </source>
</reference>